<dbReference type="RefSeq" id="XP_014155368.1">
    <property type="nucleotide sequence ID" value="XM_014299893.1"/>
</dbReference>
<dbReference type="InterPro" id="IPR016137">
    <property type="entry name" value="RGS"/>
</dbReference>
<dbReference type="Proteomes" id="UP000054560">
    <property type="component" value="Unassembled WGS sequence"/>
</dbReference>
<dbReference type="EMBL" id="KQ242030">
    <property type="protein sequence ID" value="KNC81466.1"/>
    <property type="molecule type" value="Genomic_DNA"/>
</dbReference>
<dbReference type="GeneID" id="25906716"/>
<name>A0A0L0FY25_9EUKA</name>
<evidence type="ECO:0000313" key="4">
    <source>
        <dbReference type="Proteomes" id="UP000054560"/>
    </source>
</evidence>
<sequence length="224" mass="24661">MFFGMYMFQLIYDIISPRLDVISVLCFIFMTPATLLVAWLEILGPALVKITGRKLQLSLLGGSDLCGIATEFGTRGFDNVLSDPFLLEKFTESCTKQYCTENVMFLKSMLDVRIALNSGTNPAGSRLGVYNATAAAMVHAVIERHITEPEPCMEINISSHTKEAILKQMSFLRSDLISDTLSRSLNDAEERVCCARTISTETHNASSRSVFDAGRSTHCVVSGV</sequence>
<reference evidence="3 4" key="1">
    <citation type="submission" date="2011-02" db="EMBL/GenBank/DDBJ databases">
        <title>The Genome Sequence of Sphaeroforma arctica JP610.</title>
        <authorList>
            <consortium name="The Broad Institute Genome Sequencing Platform"/>
            <person name="Russ C."/>
            <person name="Cuomo C."/>
            <person name="Young S.K."/>
            <person name="Zeng Q."/>
            <person name="Gargeya S."/>
            <person name="Alvarado L."/>
            <person name="Berlin A."/>
            <person name="Chapman S.B."/>
            <person name="Chen Z."/>
            <person name="Freedman E."/>
            <person name="Gellesch M."/>
            <person name="Goldberg J."/>
            <person name="Griggs A."/>
            <person name="Gujja S."/>
            <person name="Heilman E."/>
            <person name="Heiman D."/>
            <person name="Howarth C."/>
            <person name="Mehta T."/>
            <person name="Neiman D."/>
            <person name="Pearson M."/>
            <person name="Roberts A."/>
            <person name="Saif S."/>
            <person name="Shea T."/>
            <person name="Shenoy N."/>
            <person name="Sisk P."/>
            <person name="Stolte C."/>
            <person name="Sykes S."/>
            <person name="White J."/>
            <person name="Yandava C."/>
            <person name="Burger G."/>
            <person name="Gray M.W."/>
            <person name="Holland P.W.H."/>
            <person name="King N."/>
            <person name="Lang F.B.F."/>
            <person name="Roger A.J."/>
            <person name="Ruiz-Trillo I."/>
            <person name="Haas B."/>
            <person name="Nusbaum C."/>
            <person name="Birren B."/>
        </authorList>
    </citation>
    <scope>NUCLEOTIDE SEQUENCE [LARGE SCALE GENOMIC DNA]</scope>
    <source>
        <strain evidence="3 4">JP610</strain>
    </source>
</reference>
<protein>
    <recommendedName>
        <fullName evidence="2">RGS domain-containing protein</fullName>
    </recommendedName>
</protein>
<evidence type="ECO:0000313" key="3">
    <source>
        <dbReference type="EMBL" id="KNC81466.1"/>
    </source>
</evidence>
<dbReference type="SUPFAM" id="SSF48097">
    <property type="entry name" value="Regulator of G-protein signaling, RGS"/>
    <property type="match status" value="1"/>
</dbReference>
<gene>
    <name evidence="3" type="ORF">SARC_06212</name>
</gene>
<feature type="domain" description="RGS" evidence="2">
    <location>
        <begin position="76"/>
        <end position="169"/>
    </location>
</feature>
<dbReference type="Gene3D" id="1.10.167.10">
    <property type="entry name" value="Regulator of G-protein Signalling 4, domain 2"/>
    <property type="match status" value="1"/>
</dbReference>
<dbReference type="AlphaFoldDB" id="A0A0L0FY25"/>
<dbReference type="PROSITE" id="PS50132">
    <property type="entry name" value="RGS"/>
    <property type="match status" value="1"/>
</dbReference>
<evidence type="ECO:0000256" key="1">
    <source>
        <dbReference type="SAM" id="Phobius"/>
    </source>
</evidence>
<evidence type="ECO:0000259" key="2">
    <source>
        <dbReference type="PROSITE" id="PS50132"/>
    </source>
</evidence>
<accession>A0A0L0FY25</accession>
<keyword evidence="1" id="KW-0812">Transmembrane</keyword>
<keyword evidence="4" id="KW-1185">Reference proteome</keyword>
<dbReference type="InterPro" id="IPR044926">
    <property type="entry name" value="RGS_subdomain_2"/>
</dbReference>
<feature type="transmembrane region" description="Helical" evidence="1">
    <location>
        <begin position="21"/>
        <end position="40"/>
    </location>
</feature>
<proteinExistence type="predicted"/>
<keyword evidence="1" id="KW-0472">Membrane</keyword>
<organism evidence="3 4">
    <name type="scientific">Sphaeroforma arctica JP610</name>
    <dbReference type="NCBI Taxonomy" id="667725"/>
    <lineage>
        <taxon>Eukaryota</taxon>
        <taxon>Ichthyosporea</taxon>
        <taxon>Ichthyophonida</taxon>
        <taxon>Sphaeroforma</taxon>
    </lineage>
</organism>
<keyword evidence="1" id="KW-1133">Transmembrane helix</keyword>
<dbReference type="InterPro" id="IPR036305">
    <property type="entry name" value="RGS_sf"/>
</dbReference>